<evidence type="ECO:0000256" key="2">
    <source>
        <dbReference type="SAM" id="Phobius"/>
    </source>
</evidence>
<keyword evidence="2" id="KW-1133">Transmembrane helix</keyword>
<feature type="transmembrane region" description="Helical" evidence="2">
    <location>
        <begin position="441"/>
        <end position="460"/>
    </location>
</feature>
<gene>
    <name evidence="3" type="ORF">NB037_19120</name>
</gene>
<dbReference type="SUPFAM" id="SSF53448">
    <property type="entry name" value="Nucleotide-diphospho-sugar transferases"/>
    <property type="match status" value="1"/>
</dbReference>
<feature type="transmembrane region" description="Helical" evidence="2">
    <location>
        <begin position="414"/>
        <end position="434"/>
    </location>
</feature>
<keyword evidence="4" id="KW-1185">Reference proteome</keyword>
<accession>A0A9X2E0U0</accession>
<feature type="region of interest" description="Disordered" evidence="1">
    <location>
        <begin position="937"/>
        <end position="956"/>
    </location>
</feature>
<protein>
    <submittedName>
        <fullName evidence="3">Glycosyltransferase family 2 protein</fullName>
    </submittedName>
</protein>
<keyword evidence="2" id="KW-0472">Membrane</keyword>
<feature type="transmembrane region" description="Helical" evidence="2">
    <location>
        <begin position="283"/>
        <end position="304"/>
    </location>
</feature>
<feature type="transmembrane region" description="Helical" evidence="2">
    <location>
        <begin position="251"/>
        <end position="271"/>
    </location>
</feature>
<dbReference type="Pfam" id="PF13641">
    <property type="entry name" value="Glyco_tranf_2_3"/>
    <property type="match status" value="1"/>
</dbReference>
<evidence type="ECO:0000256" key="1">
    <source>
        <dbReference type="SAM" id="MobiDB-lite"/>
    </source>
</evidence>
<dbReference type="Proteomes" id="UP001155240">
    <property type="component" value="Unassembled WGS sequence"/>
</dbReference>
<sequence length="956" mass="99601">MYPRVTAVLVARNGAAYLERTLAALRAQTRQPDATVFVDGGSKDDTGELLAGWGPSQLVQVSENLPFGQAVARAVRVMQPPRGEDEWLWLLAQDSAPEPGALAALLGAVEVAPSVAVAGPKVMDWTRSGYIRSYGESITNYGTTVHLVEDELDQGQHDATPDVLAVAAGGMLVRHSLWEELGGFDPGLPVVDDALDFSIRTRLAGHRVSRVPDARVTTARIGLQRPDGRRIDGGERRRARQHRTAQLHRRLAYAPVALLVLHWLSLVPLAVGRAIVRLLRKQPGLVGGELLAAVVVAFGATKVLRARKVLRSSKNVGWKAIAPLRIPLDTVRQLRSVRHDAVRVQASRERHPLHFFQSGGVWVVLAAALAGLIIYTPLIAAPALSGGGLLTLSPTVAELWRNAAYGWRDLGSGFIGAADPFAAVLAVLGSITFWSPSYSMVLLYLTALPLAAMGAWLMVARITPRPLARAFGSVAWILAPAFYAAQADGRPGPILVHVLLPWLFFAGFGAYRSWSASATASLLAAAVVACAPILSLPLLVVWLVILATSGRRLGRFAGLPIPAFALLFPLLVAHAPRGNWLAVLADPGVPLPSVRADFFSLLAGVPAGLPGEWTGFLSGRLGIAEAAAPLATLVLVLPLIVAALGSLLLPNNLPALGGVGVAAAGLLTASLAQGIQVATAGSESVAVWSGTGLSLYWLGLVIGFSLSLGALPSLRLVTALVVTVTAALAVGPFALAFPASDGSSIASTSDRSLPAYVAAEAQNDPRVGTIVLVPQDDGGILARLERGAGATLDQQSTLAATGAESTDEIDELAGNLVSRSGYDVEGALDELGVRFVVLTDADDAQAGDAASAVQARAAVSLDGNPAFSAVGDTNYGLLWSAVDPDDQRVDAAPQDVVGPFGVAYTTALLLVFLVAVLLAVPTGMSLERARSGAAVAGLDDEPGEATGQFDDGTDDV</sequence>
<dbReference type="RefSeq" id="WP_251948617.1">
    <property type="nucleotide sequence ID" value="NZ_JAMRYM010000183.1"/>
</dbReference>
<feature type="transmembrane region" description="Helical" evidence="2">
    <location>
        <begin position="896"/>
        <end position="920"/>
    </location>
</feature>
<dbReference type="AlphaFoldDB" id="A0A9X2E0U0"/>
<reference evidence="3" key="1">
    <citation type="submission" date="2022-06" db="EMBL/GenBank/DDBJ databases">
        <title>Whole genome shotgun sequencing (WGS) of Rathayibacter sp. ZW T2_19, isolated from stored onions (Allium cepa).</title>
        <authorList>
            <person name="Stoll D.A."/>
            <person name="Huch M."/>
        </authorList>
    </citation>
    <scope>NUCLEOTIDE SEQUENCE</scope>
    <source>
        <strain evidence="3">ZW T2_19</strain>
    </source>
</reference>
<feature type="transmembrane region" description="Helical" evidence="2">
    <location>
        <begin position="556"/>
        <end position="575"/>
    </location>
</feature>
<evidence type="ECO:0000313" key="3">
    <source>
        <dbReference type="EMBL" id="MCM6764527.1"/>
    </source>
</evidence>
<dbReference type="PANTHER" id="PTHR43685:SF3">
    <property type="entry name" value="SLR2126 PROTEIN"/>
    <property type="match status" value="1"/>
</dbReference>
<feature type="transmembrane region" description="Helical" evidence="2">
    <location>
        <begin position="520"/>
        <end position="544"/>
    </location>
</feature>
<feature type="transmembrane region" description="Helical" evidence="2">
    <location>
        <begin position="360"/>
        <end position="384"/>
    </location>
</feature>
<dbReference type="InterPro" id="IPR050834">
    <property type="entry name" value="Glycosyltransf_2"/>
</dbReference>
<dbReference type="Gene3D" id="3.90.550.10">
    <property type="entry name" value="Spore Coat Polysaccharide Biosynthesis Protein SpsA, Chain A"/>
    <property type="match status" value="1"/>
</dbReference>
<feature type="transmembrane region" description="Helical" evidence="2">
    <location>
        <begin position="716"/>
        <end position="737"/>
    </location>
</feature>
<feature type="transmembrane region" description="Helical" evidence="2">
    <location>
        <begin position="494"/>
        <end position="514"/>
    </location>
</feature>
<dbReference type="InterPro" id="IPR029044">
    <property type="entry name" value="Nucleotide-diphossugar_trans"/>
</dbReference>
<proteinExistence type="predicted"/>
<feature type="transmembrane region" description="Helical" evidence="2">
    <location>
        <begin position="466"/>
        <end position="485"/>
    </location>
</feature>
<feature type="transmembrane region" description="Helical" evidence="2">
    <location>
        <begin position="626"/>
        <end position="649"/>
    </location>
</feature>
<keyword evidence="2" id="KW-0812">Transmembrane</keyword>
<name>A0A9X2E0U0_9MICO</name>
<organism evidence="3 4">
    <name type="scientific">Rathayibacter rubneri</name>
    <dbReference type="NCBI Taxonomy" id="2950106"/>
    <lineage>
        <taxon>Bacteria</taxon>
        <taxon>Bacillati</taxon>
        <taxon>Actinomycetota</taxon>
        <taxon>Actinomycetes</taxon>
        <taxon>Micrococcales</taxon>
        <taxon>Microbacteriaceae</taxon>
        <taxon>Rathayibacter</taxon>
    </lineage>
</organism>
<comment type="caution">
    <text evidence="3">The sequence shown here is derived from an EMBL/GenBank/DDBJ whole genome shotgun (WGS) entry which is preliminary data.</text>
</comment>
<evidence type="ECO:0000313" key="4">
    <source>
        <dbReference type="Proteomes" id="UP001155240"/>
    </source>
</evidence>
<dbReference type="PANTHER" id="PTHR43685">
    <property type="entry name" value="GLYCOSYLTRANSFERASE"/>
    <property type="match status" value="1"/>
</dbReference>
<feature type="transmembrane region" description="Helical" evidence="2">
    <location>
        <begin position="656"/>
        <end position="675"/>
    </location>
</feature>
<feature type="transmembrane region" description="Helical" evidence="2">
    <location>
        <begin position="687"/>
        <end position="709"/>
    </location>
</feature>
<dbReference type="EMBL" id="JAMRYM010000183">
    <property type="protein sequence ID" value="MCM6764527.1"/>
    <property type="molecule type" value="Genomic_DNA"/>
</dbReference>